<gene>
    <name evidence="9" type="ORF">CVP05_02210</name>
</gene>
<dbReference type="PANTHER" id="PTHR43297:SF7">
    <property type="entry name" value="D,D-DIPEPTIDE TRANSPORT ATP-BINDING PROTEIN DDPD-RELATED"/>
    <property type="match status" value="1"/>
</dbReference>
<proteinExistence type="inferred from homology"/>
<evidence type="ECO:0000313" key="9">
    <source>
        <dbReference type="EMBL" id="PJG86002.1"/>
    </source>
</evidence>
<dbReference type="GO" id="GO:0005524">
    <property type="term" value="F:ATP binding"/>
    <property type="evidence" value="ECO:0007669"/>
    <property type="project" value="UniProtKB-KW"/>
</dbReference>
<dbReference type="InterPro" id="IPR027417">
    <property type="entry name" value="P-loop_NTPase"/>
</dbReference>
<comment type="similarity">
    <text evidence="2">Belongs to the ABC transporter superfamily.</text>
</comment>
<evidence type="ECO:0000256" key="6">
    <source>
        <dbReference type="ARBA" id="ARBA00022840"/>
    </source>
</evidence>
<dbReference type="InterPro" id="IPR017871">
    <property type="entry name" value="ABC_transporter-like_CS"/>
</dbReference>
<dbReference type="Gene3D" id="3.40.50.300">
    <property type="entry name" value="P-loop containing nucleotide triphosphate hydrolases"/>
    <property type="match status" value="2"/>
</dbReference>
<dbReference type="CDD" id="cd03257">
    <property type="entry name" value="ABC_NikE_OppD_transporters"/>
    <property type="match status" value="1"/>
</dbReference>
<comment type="caution">
    <text evidence="9">The sequence shown here is derived from an EMBL/GenBank/DDBJ whole genome shotgun (WGS) entry which is preliminary data.</text>
</comment>
<keyword evidence="7" id="KW-0472">Membrane</keyword>
<dbReference type="InterPro" id="IPR050388">
    <property type="entry name" value="ABC_Ni/Peptide_Import"/>
</dbReference>
<evidence type="ECO:0000256" key="5">
    <source>
        <dbReference type="ARBA" id="ARBA00022741"/>
    </source>
</evidence>
<dbReference type="OrthoDB" id="9784450at2"/>
<dbReference type="GO" id="GO:0005886">
    <property type="term" value="C:plasma membrane"/>
    <property type="evidence" value="ECO:0007669"/>
    <property type="project" value="UniProtKB-SubCell"/>
</dbReference>
<evidence type="ECO:0000256" key="7">
    <source>
        <dbReference type="ARBA" id="ARBA00023136"/>
    </source>
</evidence>
<dbReference type="AlphaFoldDB" id="A0A2M8S4D8"/>
<reference evidence="9 10" key="1">
    <citation type="submission" date="2017-11" db="EMBL/GenBank/DDBJ databases">
        <title>Reclassification of Bisgaard taxon 7 as Conservatibacter flavescens gen. nov., sp. nov.</title>
        <authorList>
            <person name="Christensen H."/>
        </authorList>
    </citation>
    <scope>NUCLEOTIDE SEQUENCE [LARGE SCALE GENOMIC DNA]</scope>
    <source>
        <strain evidence="9 10">7_4</strain>
    </source>
</reference>
<evidence type="ECO:0000256" key="3">
    <source>
        <dbReference type="ARBA" id="ARBA00022448"/>
    </source>
</evidence>
<dbReference type="RefSeq" id="WP_100287934.1">
    <property type="nucleotide sequence ID" value="NZ_PHHA01000003.1"/>
</dbReference>
<dbReference type="Pfam" id="PF00005">
    <property type="entry name" value="ABC_tran"/>
    <property type="match status" value="2"/>
</dbReference>
<dbReference type="EMBL" id="PHHA01000003">
    <property type="protein sequence ID" value="PJG86002.1"/>
    <property type="molecule type" value="Genomic_DNA"/>
</dbReference>
<feature type="domain" description="ABC transporter" evidence="8">
    <location>
        <begin position="259"/>
        <end position="461"/>
    </location>
</feature>
<evidence type="ECO:0000313" key="10">
    <source>
        <dbReference type="Proteomes" id="UP000229329"/>
    </source>
</evidence>
<accession>A0A2M8S4D8</accession>
<feature type="domain" description="ABC transporter" evidence="8">
    <location>
        <begin position="5"/>
        <end position="238"/>
    </location>
</feature>
<keyword evidence="6 9" id="KW-0067">ATP-binding</keyword>
<dbReference type="Proteomes" id="UP000229329">
    <property type="component" value="Unassembled WGS sequence"/>
</dbReference>
<keyword evidence="10" id="KW-1185">Reference proteome</keyword>
<dbReference type="SMART" id="SM00382">
    <property type="entry name" value="AAA"/>
    <property type="match status" value="2"/>
</dbReference>
<sequence length="461" mass="50687">MDKLIRVTDLTVKTVKGECLVEPMSFSIGRGQNLTILGETGSGKSLLAQSIMGCLAPELTATGEINIEGEMKCQWGRQLAMLPQEPYRSLDPTMPIGKQIWESLYFVAGENKQIAQQKTQQKLTALGLNQFAQHYPHQISGGMAQRVAFAAAVSGGAYILIADEPTKGLDSHNKHAVIQMLQSISSQGGALLTITHDIDVAQQLGGDIMVMKQGKLLEQGKATQILSRPHSDYAKALIAAAPTRWPAQHKISYSDTNLLTVKELTLAREQHILFRGVNFSLKKGEILGVVGESGVGKSSLGDALCGLLAPKCGQITWHFLPQRHQVLKLYQDPPAAFAPNVPLHILLNDVIKRHQLDSQRIPYLLEQLNLNPDILQRTAENVSGGELQRVAILRALLFQPVLLFADEATSRLDPITQKDTLDLLVEQCRLTHCALILVSHDHDLIQHYCHQVIDLTAFREG</sequence>
<comment type="subcellular location">
    <subcellularLocation>
        <location evidence="1">Cell inner membrane</location>
        <topology evidence="1">Peripheral membrane protein</topology>
    </subcellularLocation>
</comment>
<dbReference type="InterPro" id="IPR003439">
    <property type="entry name" value="ABC_transporter-like_ATP-bd"/>
</dbReference>
<keyword evidence="4" id="KW-1003">Cell membrane</keyword>
<keyword evidence="3" id="KW-0813">Transport</keyword>
<dbReference type="PANTHER" id="PTHR43297">
    <property type="entry name" value="OLIGOPEPTIDE TRANSPORT ATP-BINDING PROTEIN APPD"/>
    <property type="match status" value="1"/>
</dbReference>
<dbReference type="GO" id="GO:0016887">
    <property type="term" value="F:ATP hydrolysis activity"/>
    <property type="evidence" value="ECO:0007669"/>
    <property type="project" value="InterPro"/>
</dbReference>
<dbReference type="PROSITE" id="PS00211">
    <property type="entry name" value="ABC_TRANSPORTER_1"/>
    <property type="match status" value="2"/>
</dbReference>
<evidence type="ECO:0000256" key="2">
    <source>
        <dbReference type="ARBA" id="ARBA00005417"/>
    </source>
</evidence>
<evidence type="ECO:0000256" key="4">
    <source>
        <dbReference type="ARBA" id="ARBA00022475"/>
    </source>
</evidence>
<evidence type="ECO:0000256" key="1">
    <source>
        <dbReference type="ARBA" id="ARBA00004417"/>
    </source>
</evidence>
<dbReference type="SUPFAM" id="SSF52540">
    <property type="entry name" value="P-loop containing nucleoside triphosphate hydrolases"/>
    <property type="match status" value="2"/>
</dbReference>
<keyword evidence="5" id="KW-0547">Nucleotide-binding</keyword>
<dbReference type="PROSITE" id="PS50893">
    <property type="entry name" value="ABC_TRANSPORTER_2"/>
    <property type="match status" value="2"/>
</dbReference>
<evidence type="ECO:0000259" key="8">
    <source>
        <dbReference type="PROSITE" id="PS50893"/>
    </source>
</evidence>
<organism evidence="9 10">
    <name type="scientific">Conservatibacter flavescens</name>
    <dbReference type="NCBI Taxonomy" id="28161"/>
    <lineage>
        <taxon>Bacteria</taxon>
        <taxon>Pseudomonadati</taxon>
        <taxon>Pseudomonadota</taxon>
        <taxon>Gammaproteobacteria</taxon>
        <taxon>Pasteurellales</taxon>
        <taxon>Pasteurellaceae</taxon>
        <taxon>Conservatibacter</taxon>
    </lineage>
</organism>
<protein>
    <submittedName>
        <fullName evidence="9">ABC transporter ATP-binding protein</fullName>
    </submittedName>
</protein>
<name>A0A2M8S4D8_9PAST</name>
<dbReference type="InterPro" id="IPR003593">
    <property type="entry name" value="AAA+_ATPase"/>
</dbReference>